<protein>
    <recommendedName>
        <fullName evidence="6">U3 small nucleolar RNA-associated protein 11</fullName>
        <shortName evidence="6">U3 snoRNA-associated protein 11</shortName>
    </recommendedName>
</protein>
<dbReference type="STRING" id="1051890.A0A3N4LQQ9"/>
<evidence type="ECO:0000313" key="8">
    <source>
        <dbReference type="EMBL" id="RPB25257.1"/>
    </source>
</evidence>
<dbReference type="OrthoDB" id="29058at2759"/>
<dbReference type="Proteomes" id="UP000267821">
    <property type="component" value="Unassembled WGS sequence"/>
</dbReference>
<dbReference type="AlphaFoldDB" id="A0A3N4LQQ9"/>
<organism evidence="8 9">
    <name type="scientific">Terfezia boudieri ATCC MYA-4762</name>
    <dbReference type="NCBI Taxonomy" id="1051890"/>
    <lineage>
        <taxon>Eukaryota</taxon>
        <taxon>Fungi</taxon>
        <taxon>Dikarya</taxon>
        <taxon>Ascomycota</taxon>
        <taxon>Pezizomycotina</taxon>
        <taxon>Pezizomycetes</taxon>
        <taxon>Pezizales</taxon>
        <taxon>Pezizaceae</taxon>
        <taxon>Terfezia</taxon>
    </lineage>
</organism>
<dbReference type="PIRSF" id="PIRSF015952">
    <property type="entry name" value="U3snoRNP11"/>
    <property type="match status" value="1"/>
</dbReference>
<evidence type="ECO:0000256" key="1">
    <source>
        <dbReference type="ARBA" id="ARBA00004099"/>
    </source>
</evidence>
<dbReference type="GO" id="GO:0032040">
    <property type="term" value="C:small-subunit processome"/>
    <property type="evidence" value="ECO:0007669"/>
    <property type="project" value="UniProtKB-UniRule"/>
</dbReference>
<dbReference type="InParanoid" id="A0A3N4LQQ9"/>
<dbReference type="GO" id="GO:0006364">
    <property type="term" value="P:rRNA processing"/>
    <property type="evidence" value="ECO:0007669"/>
    <property type="project" value="UniProtKB-UniRule"/>
</dbReference>
<evidence type="ECO:0000256" key="6">
    <source>
        <dbReference type="PIRNR" id="PIRNR015952"/>
    </source>
</evidence>
<gene>
    <name evidence="8" type="ORF">L211DRAFT_783311</name>
</gene>
<name>A0A3N4LQQ9_9PEZI</name>
<evidence type="ECO:0000256" key="4">
    <source>
        <dbReference type="ARBA" id="ARBA00022552"/>
    </source>
</evidence>
<dbReference type="FunCoup" id="A0A3N4LQQ9">
    <property type="interactions" value="702"/>
</dbReference>
<comment type="subcellular location">
    <subcellularLocation>
        <location evidence="2 6">Nucleus</location>
        <location evidence="2 6">Nucleolus</location>
    </subcellularLocation>
</comment>
<reference evidence="8 9" key="1">
    <citation type="journal article" date="2018" name="Nat. Ecol. Evol.">
        <title>Pezizomycetes genomes reveal the molecular basis of ectomycorrhizal truffle lifestyle.</title>
        <authorList>
            <person name="Murat C."/>
            <person name="Payen T."/>
            <person name="Noel B."/>
            <person name="Kuo A."/>
            <person name="Morin E."/>
            <person name="Chen J."/>
            <person name="Kohler A."/>
            <person name="Krizsan K."/>
            <person name="Balestrini R."/>
            <person name="Da Silva C."/>
            <person name="Montanini B."/>
            <person name="Hainaut M."/>
            <person name="Levati E."/>
            <person name="Barry K.W."/>
            <person name="Belfiori B."/>
            <person name="Cichocki N."/>
            <person name="Clum A."/>
            <person name="Dockter R.B."/>
            <person name="Fauchery L."/>
            <person name="Guy J."/>
            <person name="Iotti M."/>
            <person name="Le Tacon F."/>
            <person name="Lindquist E.A."/>
            <person name="Lipzen A."/>
            <person name="Malagnac F."/>
            <person name="Mello A."/>
            <person name="Molinier V."/>
            <person name="Miyauchi S."/>
            <person name="Poulain J."/>
            <person name="Riccioni C."/>
            <person name="Rubini A."/>
            <person name="Sitrit Y."/>
            <person name="Splivallo R."/>
            <person name="Traeger S."/>
            <person name="Wang M."/>
            <person name="Zifcakova L."/>
            <person name="Wipf D."/>
            <person name="Zambonelli A."/>
            <person name="Paolocci F."/>
            <person name="Nowrousian M."/>
            <person name="Ottonello S."/>
            <person name="Baldrian P."/>
            <person name="Spatafora J.W."/>
            <person name="Henrissat B."/>
            <person name="Nagy L.G."/>
            <person name="Aury J.M."/>
            <person name="Wincker P."/>
            <person name="Grigoriev I.V."/>
            <person name="Bonfante P."/>
            <person name="Martin F.M."/>
        </authorList>
    </citation>
    <scope>NUCLEOTIDE SEQUENCE [LARGE SCALE GENOMIC DNA]</scope>
    <source>
        <strain evidence="8 9">ATCC MYA-4762</strain>
    </source>
</reference>
<accession>A0A3N4LQQ9</accession>
<evidence type="ECO:0000256" key="2">
    <source>
        <dbReference type="ARBA" id="ARBA00004604"/>
    </source>
</evidence>
<feature type="compositionally biased region" description="Basic residues" evidence="7">
    <location>
        <begin position="195"/>
        <end position="210"/>
    </location>
</feature>
<dbReference type="InterPro" id="IPR007144">
    <property type="entry name" value="SSU_processome_Utp11"/>
</dbReference>
<sequence length="261" mass="30484">MSSMRNAVQRRNHKERAQPLERSKWGLLEKKKDYKLRSKDYNAKKARLKALQEKANARNPDEFYYSMTNSQRTSKGIHIVDRGNRALDNDTVKLLKTQDVGYLRVKSAIEKKAIERLEVEAALLNLDGVSTSGKKRKHTVFVESREEAREFDPVKHFDTVPELVNRAGNRLRKEQLAEIELEKQVPGENRQLNGKQKRLQKLQERKRRAKAREGKLNELVQRMKRSEELEKAERELVLQRERFGKGVGLGKPGKFSKERKK</sequence>
<evidence type="ECO:0000313" key="9">
    <source>
        <dbReference type="Proteomes" id="UP000267821"/>
    </source>
</evidence>
<dbReference type="PANTHER" id="PTHR12838">
    <property type="entry name" value="U3 SMALL NUCLEOLAR RNA-ASSOCIATED PROTEIN 11"/>
    <property type="match status" value="1"/>
</dbReference>
<comment type="subunit">
    <text evidence="6">Component of the ribosomal small subunit (SSU) processome.</text>
</comment>
<dbReference type="EMBL" id="ML121538">
    <property type="protein sequence ID" value="RPB25257.1"/>
    <property type="molecule type" value="Genomic_DNA"/>
</dbReference>
<dbReference type="Pfam" id="PF03998">
    <property type="entry name" value="Utp11"/>
    <property type="match status" value="1"/>
</dbReference>
<feature type="region of interest" description="Disordered" evidence="7">
    <location>
        <begin position="1"/>
        <end position="23"/>
    </location>
</feature>
<keyword evidence="4 6" id="KW-0698">rRNA processing</keyword>
<feature type="region of interest" description="Disordered" evidence="7">
    <location>
        <begin position="187"/>
        <end position="218"/>
    </location>
</feature>
<keyword evidence="5 6" id="KW-0539">Nucleus</keyword>
<dbReference type="PANTHER" id="PTHR12838:SF0">
    <property type="entry name" value="U3 SMALL NUCLEOLAR RNA-ASSOCIATED PROTEIN 11-RELATED"/>
    <property type="match status" value="1"/>
</dbReference>
<evidence type="ECO:0000256" key="3">
    <source>
        <dbReference type="ARBA" id="ARBA00008105"/>
    </source>
</evidence>
<evidence type="ECO:0000256" key="7">
    <source>
        <dbReference type="SAM" id="MobiDB-lite"/>
    </source>
</evidence>
<evidence type="ECO:0000256" key="5">
    <source>
        <dbReference type="ARBA" id="ARBA00023242"/>
    </source>
</evidence>
<comment type="function">
    <text evidence="1 6">Involved in nucleolar processing of pre-18S ribosomal RNA.</text>
</comment>
<proteinExistence type="inferred from homology"/>
<keyword evidence="9" id="KW-1185">Reference proteome</keyword>
<comment type="similarity">
    <text evidence="3 6">Belongs to the UTP11 family.</text>
</comment>